<dbReference type="EMBL" id="JBHSCN010000022">
    <property type="protein sequence ID" value="MFC4245191.1"/>
    <property type="molecule type" value="Genomic_DNA"/>
</dbReference>
<organism evidence="2 3">
    <name type="scientific">Gryllotalpicola reticulitermitis</name>
    <dbReference type="NCBI Taxonomy" id="1184153"/>
    <lineage>
        <taxon>Bacteria</taxon>
        <taxon>Bacillati</taxon>
        <taxon>Actinomycetota</taxon>
        <taxon>Actinomycetes</taxon>
        <taxon>Micrococcales</taxon>
        <taxon>Microbacteriaceae</taxon>
        <taxon>Gryllotalpicola</taxon>
    </lineage>
</organism>
<dbReference type="Gene3D" id="3.30.420.40">
    <property type="match status" value="2"/>
</dbReference>
<reference evidence="3" key="1">
    <citation type="journal article" date="2019" name="Int. J. Syst. Evol. Microbiol.">
        <title>The Global Catalogue of Microorganisms (GCM) 10K type strain sequencing project: providing services to taxonomists for standard genome sequencing and annotation.</title>
        <authorList>
            <consortium name="The Broad Institute Genomics Platform"/>
            <consortium name="The Broad Institute Genome Sequencing Center for Infectious Disease"/>
            <person name="Wu L."/>
            <person name="Ma J."/>
        </authorList>
    </citation>
    <scope>NUCLEOTIDE SEQUENCE [LARGE SCALE GENOMIC DNA]</scope>
    <source>
        <strain evidence="3">CGMCC 1.10363</strain>
    </source>
</reference>
<proteinExistence type="inferred from homology"/>
<comment type="caution">
    <text evidence="2">The sequence shown here is derived from an EMBL/GenBank/DDBJ whole genome shotgun (WGS) entry which is preliminary data.</text>
</comment>
<keyword evidence="3" id="KW-1185">Reference proteome</keyword>
<sequence>MYQLGHSPTPTAAHPAGVIDIGGSHITAAIVELDPTPRVLARSGAAIDTHGAREKLLGALHAAVSNVAASAERWTIAMPGPFDYERGIGTFDGVAKFSTLAGLDLRAQFSSMLGIDQSRVSFINDAIAYGTGEWFVSDARPARFVCITLGTGVGSAFLDGGRPVEEGRSVPPHGWAHLLEVGGAPLEDAVSTRAIRRRYAEAGGDDLSVREIAGHARAGESRASTVLTTAMHELGEALGPWIERFHATEVVVGGSMSRSWDLLGAAFEDGLRDHRVGTATIRPSVLFDDAPLVGCAASVALRH</sequence>
<comment type="similarity">
    <text evidence="1">Belongs to the ROK (NagC/XylR) family.</text>
</comment>
<name>A0ABV8QA16_9MICO</name>
<dbReference type="PANTHER" id="PTHR18964:SF169">
    <property type="entry name" value="N-ACETYLMANNOSAMINE KINASE"/>
    <property type="match status" value="1"/>
</dbReference>
<gene>
    <name evidence="2" type="ORF">ACFOYW_17620</name>
</gene>
<protein>
    <submittedName>
        <fullName evidence="2">ROK family protein</fullName>
    </submittedName>
</protein>
<evidence type="ECO:0000313" key="2">
    <source>
        <dbReference type="EMBL" id="MFC4245191.1"/>
    </source>
</evidence>
<dbReference type="Proteomes" id="UP001595900">
    <property type="component" value="Unassembled WGS sequence"/>
</dbReference>
<accession>A0ABV8QA16</accession>
<dbReference type="RefSeq" id="WP_390232092.1">
    <property type="nucleotide sequence ID" value="NZ_JBHSCN010000022.1"/>
</dbReference>
<dbReference type="PANTHER" id="PTHR18964">
    <property type="entry name" value="ROK (REPRESSOR, ORF, KINASE) FAMILY"/>
    <property type="match status" value="1"/>
</dbReference>
<dbReference type="Pfam" id="PF00480">
    <property type="entry name" value="ROK"/>
    <property type="match status" value="1"/>
</dbReference>
<evidence type="ECO:0000256" key="1">
    <source>
        <dbReference type="ARBA" id="ARBA00006479"/>
    </source>
</evidence>
<evidence type="ECO:0000313" key="3">
    <source>
        <dbReference type="Proteomes" id="UP001595900"/>
    </source>
</evidence>
<dbReference type="SUPFAM" id="SSF53067">
    <property type="entry name" value="Actin-like ATPase domain"/>
    <property type="match status" value="1"/>
</dbReference>
<dbReference type="InterPro" id="IPR043129">
    <property type="entry name" value="ATPase_NBD"/>
</dbReference>
<dbReference type="InterPro" id="IPR000600">
    <property type="entry name" value="ROK"/>
</dbReference>